<feature type="compositionally biased region" description="Basic and acidic residues" evidence="1">
    <location>
        <begin position="340"/>
        <end position="349"/>
    </location>
</feature>
<dbReference type="Proteomes" id="UP001430356">
    <property type="component" value="Unassembled WGS sequence"/>
</dbReference>
<evidence type="ECO:0008006" key="5">
    <source>
        <dbReference type="Google" id="ProtNLM"/>
    </source>
</evidence>
<dbReference type="EMBL" id="JAECZO010000018">
    <property type="protein sequence ID" value="KAK7201659.1"/>
    <property type="molecule type" value="Genomic_DNA"/>
</dbReference>
<dbReference type="AlphaFoldDB" id="A0AAW0FAD8"/>
<gene>
    <name evidence="3" type="ORF">NESM_000230800</name>
</gene>
<feature type="region of interest" description="Disordered" evidence="1">
    <location>
        <begin position="135"/>
        <end position="161"/>
    </location>
</feature>
<feature type="compositionally biased region" description="Low complexity" evidence="1">
    <location>
        <begin position="292"/>
        <end position="304"/>
    </location>
</feature>
<protein>
    <recommendedName>
        <fullName evidence="5">Mitochondrial carrier protein</fullName>
    </recommendedName>
</protein>
<evidence type="ECO:0000313" key="3">
    <source>
        <dbReference type="EMBL" id="KAK7201659.1"/>
    </source>
</evidence>
<organism evidence="3 4">
    <name type="scientific">Novymonas esmeraldas</name>
    <dbReference type="NCBI Taxonomy" id="1808958"/>
    <lineage>
        <taxon>Eukaryota</taxon>
        <taxon>Discoba</taxon>
        <taxon>Euglenozoa</taxon>
        <taxon>Kinetoplastea</taxon>
        <taxon>Metakinetoplastina</taxon>
        <taxon>Trypanosomatida</taxon>
        <taxon>Trypanosomatidae</taxon>
        <taxon>Novymonas</taxon>
    </lineage>
</organism>
<accession>A0AAW0FAD8</accession>
<feature type="transmembrane region" description="Helical" evidence="2">
    <location>
        <begin position="445"/>
        <end position="466"/>
    </location>
</feature>
<evidence type="ECO:0000313" key="4">
    <source>
        <dbReference type="Proteomes" id="UP001430356"/>
    </source>
</evidence>
<comment type="caution">
    <text evidence="3">The sequence shown here is derived from an EMBL/GenBank/DDBJ whole genome shotgun (WGS) entry which is preliminary data.</text>
</comment>
<evidence type="ECO:0000256" key="2">
    <source>
        <dbReference type="SAM" id="Phobius"/>
    </source>
</evidence>
<evidence type="ECO:0000256" key="1">
    <source>
        <dbReference type="SAM" id="MobiDB-lite"/>
    </source>
</evidence>
<proteinExistence type="predicted"/>
<feature type="compositionally biased region" description="Basic and acidic residues" evidence="1">
    <location>
        <begin position="142"/>
        <end position="156"/>
    </location>
</feature>
<sequence>MDIFRVLLSNAVVVFVTAPLRRVRHLITVEDDLIEEGILPPQGFGGVGGCVRFLYEAGGRSYAIFYQGAVLEAALCFVKYELQRTIAIPISRRVHLDMRHAYLATTLLHTTLTYVTVTPVQTAVDTIVVNGVTDFAPATPEPEQKAAEEETPRRGEGNVSASNFTLPSVRQRFVGVWATTKYLAHHFPVMSMVSRLFLLEFGCRYASSLANNTILGYLIRFVEQRRRGGELTSFQRFVMYAGCPLLASLAVNLLTYPLATYPIAHFLRMRYYERRSAEAWRRDSEAERDYPATTTTTTTAAAAARTHPSGGAPSQQDGNDGRSSHGAARPQAGKTSAGGGDDRGREEARSAATSAQPRVSLFGEERFWWEELLRRGLHPDVRDYLWTAMYGRPEPSMTVFGSLAVTPAQTAPATARTSIVAGTALGSSGSGGGGRRGIARLYRGYGVIVASTLVSAGLAMAVNSLTSRVLSEVVHH</sequence>
<keyword evidence="4" id="KW-1185">Reference proteome</keyword>
<keyword evidence="2" id="KW-0472">Membrane</keyword>
<reference evidence="3 4" key="1">
    <citation type="journal article" date="2021" name="MBio">
        <title>A New Model Trypanosomatid, Novymonas esmeraldas: Genomic Perception of Its 'Candidatus Pandoraea novymonadis' Endosymbiont.</title>
        <authorList>
            <person name="Zakharova A."/>
            <person name="Saura A."/>
            <person name="Butenko A."/>
            <person name="Podesvova L."/>
            <person name="Warmusova S."/>
            <person name="Kostygov A.Y."/>
            <person name="Nenarokova A."/>
            <person name="Lukes J."/>
            <person name="Opperdoes F.R."/>
            <person name="Yurchenko V."/>
        </authorList>
    </citation>
    <scope>NUCLEOTIDE SEQUENCE [LARGE SCALE GENOMIC DNA]</scope>
    <source>
        <strain evidence="3 4">E262AT.01</strain>
    </source>
</reference>
<keyword evidence="2" id="KW-0812">Transmembrane</keyword>
<keyword evidence="2" id="KW-1133">Transmembrane helix</keyword>
<feature type="region of interest" description="Disordered" evidence="1">
    <location>
        <begin position="283"/>
        <end position="356"/>
    </location>
</feature>
<feature type="transmembrane region" description="Helical" evidence="2">
    <location>
        <begin position="237"/>
        <end position="259"/>
    </location>
</feature>
<name>A0AAW0FAD8_9TRYP</name>